<gene>
    <name evidence="1" type="ORF">PYW07_004143</name>
</gene>
<comment type="caution">
    <text evidence="1">The sequence shown here is derived from an EMBL/GenBank/DDBJ whole genome shotgun (WGS) entry which is preliminary data.</text>
</comment>
<evidence type="ECO:0000313" key="2">
    <source>
        <dbReference type="Proteomes" id="UP001231518"/>
    </source>
</evidence>
<sequence>MDVIPERANVEYMNPKYIYPNGTVNVRRYGRKSRYYINVMGTTKHTWNNNVTLTLGVGQLLHNEFRPSFVEIKDRLCDLINKEPFVGGALRNIGLVCPMRAGFQNLLNITAPTEHFPSVFPFEHGRLEISLNVTDTKEQMLLIYIVVSFKQKFTGK</sequence>
<evidence type="ECO:0000313" key="1">
    <source>
        <dbReference type="EMBL" id="KAJ8722963.1"/>
    </source>
</evidence>
<reference evidence="1" key="1">
    <citation type="submission" date="2023-03" db="EMBL/GenBank/DDBJ databases">
        <title>Chromosome-level genomes of two armyworms, Mythimna separata and Mythimna loreyi, provide insights into the biosynthesis and reception of sex pheromones.</title>
        <authorList>
            <person name="Zhao H."/>
        </authorList>
    </citation>
    <scope>NUCLEOTIDE SEQUENCE</scope>
    <source>
        <strain evidence="1">BeijingLab</strain>
        <tissue evidence="1">Pupa</tissue>
    </source>
</reference>
<protein>
    <submittedName>
        <fullName evidence="1">Uncharacterized protein</fullName>
    </submittedName>
</protein>
<accession>A0AAD7YPI5</accession>
<name>A0AAD7YPI5_MYTSE</name>
<dbReference type="AlphaFoldDB" id="A0AAD7YPI5"/>
<organism evidence="1 2">
    <name type="scientific">Mythimna separata</name>
    <name type="common">Oriental armyworm</name>
    <name type="synonym">Pseudaletia separata</name>
    <dbReference type="NCBI Taxonomy" id="271217"/>
    <lineage>
        <taxon>Eukaryota</taxon>
        <taxon>Metazoa</taxon>
        <taxon>Ecdysozoa</taxon>
        <taxon>Arthropoda</taxon>
        <taxon>Hexapoda</taxon>
        <taxon>Insecta</taxon>
        <taxon>Pterygota</taxon>
        <taxon>Neoptera</taxon>
        <taxon>Endopterygota</taxon>
        <taxon>Lepidoptera</taxon>
        <taxon>Glossata</taxon>
        <taxon>Ditrysia</taxon>
        <taxon>Noctuoidea</taxon>
        <taxon>Noctuidae</taxon>
        <taxon>Noctuinae</taxon>
        <taxon>Hadenini</taxon>
        <taxon>Mythimna</taxon>
    </lineage>
</organism>
<dbReference type="Proteomes" id="UP001231518">
    <property type="component" value="Chromosome 15"/>
</dbReference>
<keyword evidence="2" id="KW-1185">Reference proteome</keyword>
<dbReference type="EMBL" id="JARGEI010000012">
    <property type="protein sequence ID" value="KAJ8722963.1"/>
    <property type="molecule type" value="Genomic_DNA"/>
</dbReference>
<proteinExistence type="predicted"/>